<dbReference type="eggNOG" id="COG0639">
    <property type="taxonomic scope" value="Bacteria"/>
</dbReference>
<reference evidence="2 3" key="1">
    <citation type="journal article" date="2015" name="Genome Announc.">
        <title>Complete Genome Sequence of Steroid-Transforming Nocardioides simplex VKM Ac-2033D.</title>
        <authorList>
            <person name="Shtratnikova V.Y."/>
            <person name="Schelkunov M.I."/>
            <person name="Pekov Y.A."/>
            <person name="Fokina V.V."/>
            <person name="Logacheva M.D."/>
            <person name="Sokolov S.L."/>
            <person name="Bragin E.Y."/>
            <person name="Ashapkin V.V."/>
            <person name="Donova M.V."/>
        </authorList>
    </citation>
    <scope>NUCLEOTIDE SEQUENCE [LARGE SCALE GENOMIC DNA]</scope>
    <source>
        <strain evidence="2 3">VKM Ac-2033D</strain>
    </source>
</reference>
<evidence type="ECO:0000313" key="2">
    <source>
        <dbReference type="EMBL" id="AIY19976.2"/>
    </source>
</evidence>
<protein>
    <recommendedName>
        <fullName evidence="1">Calcineurin-like phosphoesterase domain-containing protein</fullName>
    </recommendedName>
</protein>
<dbReference type="InterPro" id="IPR004843">
    <property type="entry name" value="Calcineurin-like_PHP"/>
</dbReference>
<dbReference type="Gene3D" id="3.60.21.10">
    <property type="match status" value="1"/>
</dbReference>
<sequence length="276" mass="29409">MGPVSTRYAVIGDVGGHAGALRAELARLGVPDEGRGPIPDGLVVVQVGDLVHRGPESEEVVRQVDGYLRRQPGRWVQLIGNHEAQYVRPATFQWPTPLDPAAADRVRAWWREGLMVPAAVLAPDVLVTHAGVTAPFWRAVLGAPRTADEIAEALAALARADDPALFRAGAMLQGREPDPRAGPLWAAAASELVPSWAGTPLPVDQVHGHSSAYDWGSGSWRLAPELVPHAHLDADARHVTIELAGGRIVGVDPDHGATAHPHWRAWERTAPGPDTG</sequence>
<dbReference type="KEGG" id="psim:KR76_16265"/>
<gene>
    <name evidence="2" type="ORF">KR76_16265</name>
</gene>
<feature type="domain" description="Calcineurin-like phosphoesterase" evidence="1">
    <location>
        <begin position="7"/>
        <end position="133"/>
    </location>
</feature>
<organism evidence="2 3">
    <name type="scientific">Nocardioides simplex</name>
    <name type="common">Arthrobacter simplex</name>
    <dbReference type="NCBI Taxonomy" id="2045"/>
    <lineage>
        <taxon>Bacteria</taxon>
        <taxon>Bacillati</taxon>
        <taxon>Actinomycetota</taxon>
        <taxon>Actinomycetes</taxon>
        <taxon>Propionibacteriales</taxon>
        <taxon>Nocardioidaceae</taxon>
        <taxon>Pimelobacter</taxon>
    </lineage>
</organism>
<dbReference type="SUPFAM" id="SSF56300">
    <property type="entry name" value="Metallo-dependent phosphatases"/>
    <property type="match status" value="1"/>
</dbReference>
<dbReference type="STRING" id="2045.KR76_16265"/>
<dbReference type="HOGENOM" id="CLU_936315_0_0_11"/>
<dbReference type="EMBL" id="CP009896">
    <property type="protein sequence ID" value="AIY19976.2"/>
    <property type="molecule type" value="Genomic_DNA"/>
</dbReference>
<name>A0A0A1DRD9_NOCSI</name>
<proteinExistence type="predicted"/>
<dbReference type="InterPro" id="IPR029052">
    <property type="entry name" value="Metallo-depent_PP-like"/>
</dbReference>
<dbReference type="Pfam" id="PF00149">
    <property type="entry name" value="Metallophos"/>
    <property type="match status" value="1"/>
</dbReference>
<accession>A0A0A1DRD9</accession>
<dbReference type="GO" id="GO:0016787">
    <property type="term" value="F:hydrolase activity"/>
    <property type="evidence" value="ECO:0007669"/>
    <property type="project" value="InterPro"/>
</dbReference>
<evidence type="ECO:0000259" key="1">
    <source>
        <dbReference type="Pfam" id="PF00149"/>
    </source>
</evidence>
<evidence type="ECO:0000313" key="3">
    <source>
        <dbReference type="Proteomes" id="UP000030300"/>
    </source>
</evidence>
<dbReference type="Proteomes" id="UP000030300">
    <property type="component" value="Chromosome"/>
</dbReference>
<dbReference type="AlphaFoldDB" id="A0A0A1DRD9"/>
<keyword evidence="3" id="KW-1185">Reference proteome</keyword>